<proteinExistence type="predicted"/>
<protein>
    <recommendedName>
        <fullName evidence="2">High-affinity zinc uptake system binding-protein ZnuA</fullName>
    </recommendedName>
</protein>
<accession>A0A645D2J2</accession>
<name>A0A645D2J2_9ZZZZ</name>
<evidence type="ECO:0000313" key="1">
    <source>
        <dbReference type="EMBL" id="MPM83278.1"/>
    </source>
</evidence>
<dbReference type="AlphaFoldDB" id="A0A645D2J2"/>
<comment type="caution">
    <text evidence="1">The sequence shown here is derived from an EMBL/GenBank/DDBJ whole genome shotgun (WGS) entry which is preliminary data.</text>
</comment>
<organism evidence="1">
    <name type="scientific">bioreactor metagenome</name>
    <dbReference type="NCBI Taxonomy" id="1076179"/>
    <lineage>
        <taxon>unclassified sequences</taxon>
        <taxon>metagenomes</taxon>
        <taxon>ecological metagenomes</taxon>
    </lineage>
</organism>
<dbReference type="SUPFAM" id="SSF53807">
    <property type="entry name" value="Helical backbone' metal receptor"/>
    <property type="match status" value="1"/>
</dbReference>
<dbReference type="EMBL" id="VSSQ01032114">
    <property type="protein sequence ID" value="MPM83278.1"/>
    <property type="molecule type" value="Genomic_DNA"/>
</dbReference>
<sequence>MSSLQARSFAEEIGGKTVMLEPLAENYIENIKLMANTIVEAMK</sequence>
<evidence type="ECO:0008006" key="2">
    <source>
        <dbReference type="Google" id="ProtNLM"/>
    </source>
</evidence>
<gene>
    <name evidence="1" type="ORF">SDC9_130341</name>
</gene>
<reference evidence="1" key="1">
    <citation type="submission" date="2019-08" db="EMBL/GenBank/DDBJ databases">
        <authorList>
            <person name="Kucharzyk K."/>
            <person name="Murdoch R.W."/>
            <person name="Higgins S."/>
            <person name="Loffler F."/>
        </authorList>
    </citation>
    <scope>NUCLEOTIDE SEQUENCE</scope>
</reference>